<dbReference type="Proteomes" id="UP000566819">
    <property type="component" value="Unassembled WGS sequence"/>
</dbReference>
<evidence type="ECO:0000313" key="3">
    <source>
        <dbReference type="EMBL" id="KAF4618369.1"/>
    </source>
</evidence>
<keyword evidence="4" id="KW-1185">Reference proteome</keyword>
<feature type="region of interest" description="Disordered" evidence="1">
    <location>
        <begin position="90"/>
        <end position="162"/>
    </location>
</feature>
<reference evidence="3 4" key="1">
    <citation type="submission" date="2020-03" db="EMBL/GenBank/DDBJ databases">
        <title>Draft Genome Sequence of Cudoniella acicularis.</title>
        <authorList>
            <person name="Buettner E."/>
            <person name="Kellner H."/>
        </authorList>
    </citation>
    <scope>NUCLEOTIDE SEQUENCE [LARGE SCALE GENOMIC DNA]</scope>
    <source>
        <strain evidence="3 4">DSM 108380</strain>
    </source>
</reference>
<proteinExistence type="predicted"/>
<dbReference type="EMBL" id="JAAMPI010002119">
    <property type="protein sequence ID" value="KAF4618369.1"/>
    <property type="molecule type" value="Genomic_DNA"/>
</dbReference>
<comment type="caution">
    <text evidence="3">The sequence shown here is derived from an EMBL/GenBank/DDBJ whole genome shotgun (WGS) entry which is preliminary data.</text>
</comment>
<keyword evidence="2" id="KW-0472">Membrane</keyword>
<evidence type="ECO:0000256" key="2">
    <source>
        <dbReference type="SAM" id="Phobius"/>
    </source>
</evidence>
<dbReference type="OrthoDB" id="5342292at2759"/>
<accession>A0A8H4QWX7</accession>
<evidence type="ECO:0000256" key="1">
    <source>
        <dbReference type="SAM" id="MobiDB-lite"/>
    </source>
</evidence>
<keyword evidence="2" id="KW-0812">Transmembrane</keyword>
<keyword evidence="2" id="KW-1133">Transmembrane helix</keyword>
<protein>
    <submittedName>
        <fullName evidence="3">Uncharacterized protein</fullName>
    </submittedName>
</protein>
<feature type="region of interest" description="Disordered" evidence="1">
    <location>
        <begin position="1"/>
        <end position="22"/>
    </location>
</feature>
<feature type="transmembrane region" description="Helical" evidence="2">
    <location>
        <begin position="31"/>
        <end position="54"/>
    </location>
</feature>
<dbReference type="AlphaFoldDB" id="A0A8H4QWX7"/>
<organism evidence="3 4">
    <name type="scientific">Cudoniella acicularis</name>
    <dbReference type="NCBI Taxonomy" id="354080"/>
    <lineage>
        <taxon>Eukaryota</taxon>
        <taxon>Fungi</taxon>
        <taxon>Dikarya</taxon>
        <taxon>Ascomycota</taxon>
        <taxon>Pezizomycotina</taxon>
        <taxon>Leotiomycetes</taxon>
        <taxon>Helotiales</taxon>
        <taxon>Tricladiaceae</taxon>
        <taxon>Cudoniella</taxon>
    </lineage>
</organism>
<feature type="compositionally biased region" description="Polar residues" evidence="1">
    <location>
        <begin position="1"/>
        <end position="17"/>
    </location>
</feature>
<sequence>MATPSFDPNTTPLSLNPSGAPPNFVNPQSQALTVLGTGILLTILSTLCVCTRLYTSLKSAKKLHLDDYCATSGLYGLMYRLGRSERSNIPSIAEDGNQYKSNKYSVSRQDQPNSMPSTKSLVGSGKNIPIIEMAELEPKKTSQASPYSTLGKQESGQMGPRS</sequence>
<gene>
    <name evidence="3" type="ORF">G7Y89_g14931</name>
</gene>
<name>A0A8H4QWX7_9HELO</name>
<feature type="compositionally biased region" description="Polar residues" evidence="1">
    <location>
        <begin position="141"/>
        <end position="156"/>
    </location>
</feature>
<evidence type="ECO:0000313" key="4">
    <source>
        <dbReference type="Proteomes" id="UP000566819"/>
    </source>
</evidence>
<feature type="compositionally biased region" description="Polar residues" evidence="1">
    <location>
        <begin position="98"/>
        <end position="121"/>
    </location>
</feature>